<dbReference type="Pfam" id="PF03140">
    <property type="entry name" value="DUF247"/>
    <property type="match status" value="1"/>
</dbReference>
<evidence type="ECO:0000313" key="3">
    <source>
        <dbReference type="Proteomes" id="UP000027138"/>
    </source>
</evidence>
<sequence>MPWLRKVLVTELLLLENQLPWFVLHRLFNLTRADIRDPQNRSLANLVQDYFYWNALRTTGIEVNATIEYKHLLDLQRNLILSRGEDANGGFLAIPCVTDLLKAGIDFAVGETEALVKITFRNGILTIPPLVILENAESLIRNLVAYDQCDKSLRDKITGYFAFLDNLIKSSEDVEYLREKGIVSFYLSAEEVSSFFNRLYDYAHIENYPYRKISDEVNAYYKSRWPQWRAMLLRDIFNTPCSTIAFFAATAILILTFLQTVYAIRYHY</sequence>
<gene>
    <name evidence="2" type="ORF">JCGZ_16357</name>
</gene>
<keyword evidence="1" id="KW-1133">Transmembrane helix</keyword>
<evidence type="ECO:0000313" key="2">
    <source>
        <dbReference type="EMBL" id="KDP44524.1"/>
    </source>
</evidence>
<organism evidence="2 3">
    <name type="scientific">Jatropha curcas</name>
    <name type="common">Barbados nut</name>
    <dbReference type="NCBI Taxonomy" id="180498"/>
    <lineage>
        <taxon>Eukaryota</taxon>
        <taxon>Viridiplantae</taxon>
        <taxon>Streptophyta</taxon>
        <taxon>Embryophyta</taxon>
        <taxon>Tracheophyta</taxon>
        <taxon>Spermatophyta</taxon>
        <taxon>Magnoliopsida</taxon>
        <taxon>eudicotyledons</taxon>
        <taxon>Gunneridae</taxon>
        <taxon>Pentapetalae</taxon>
        <taxon>rosids</taxon>
        <taxon>fabids</taxon>
        <taxon>Malpighiales</taxon>
        <taxon>Euphorbiaceae</taxon>
        <taxon>Crotonoideae</taxon>
        <taxon>Jatropheae</taxon>
        <taxon>Jatropha</taxon>
    </lineage>
</organism>
<keyword evidence="3" id="KW-1185">Reference proteome</keyword>
<keyword evidence="1" id="KW-0812">Transmembrane</keyword>
<dbReference type="InterPro" id="IPR004158">
    <property type="entry name" value="DUF247_pln"/>
</dbReference>
<dbReference type="Proteomes" id="UP000027138">
    <property type="component" value="Unassembled WGS sequence"/>
</dbReference>
<dbReference type="PANTHER" id="PTHR31170">
    <property type="entry name" value="BNAC04G53230D PROTEIN"/>
    <property type="match status" value="1"/>
</dbReference>
<reference evidence="2 3" key="1">
    <citation type="journal article" date="2014" name="PLoS ONE">
        <title>Global Analysis of Gene Expression Profiles in Physic Nut (Jatropha curcas L.) Seedlings Exposed to Salt Stress.</title>
        <authorList>
            <person name="Zhang L."/>
            <person name="Zhang C."/>
            <person name="Wu P."/>
            <person name="Chen Y."/>
            <person name="Li M."/>
            <person name="Jiang H."/>
            <person name="Wu G."/>
        </authorList>
    </citation>
    <scope>NUCLEOTIDE SEQUENCE [LARGE SCALE GENOMIC DNA]</scope>
    <source>
        <strain evidence="3">cv. GZQX0401</strain>
        <tissue evidence="2">Young leaves</tissue>
    </source>
</reference>
<feature type="transmembrane region" description="Helical" evidence="1">
    <location>
        <begin position="244"/>
        <end position="264"/>
    </location>
</feature>
<dbReference type="STRING" id="180498.A0A067LJQ2"/>
<name>A0A067LJQ2_JATCU</name>
<dbReference type="AlphaFoldDB" id="A0A067LJQ2"/>
<protein>
    <submittedName>
        <fullName evidence="2">Uncharacterized protein</fullName>
    </submittedName>
</protein>
<dbReference type="EMBL" id="KK914251">
    <property type="protein sequence ID" value="KDP44524.1"/>
    <property type="molecule type" value="Genomic_DNA"/>
</dbReference>
<accession>A0A067LJQ2</accession>
<evidence type="ECO:0000256" key="1">
    <source>
        <dbReference type="SAM" id="Phobius"/>
    </source>
</evidence>
<proteinExistence type="predicted"/>
<dbReference type="PANTHER" id="PTHR31170:SF17">
    <property type="match status" value="1"/>
</dbReference>
<keyword evidence="1" id="KW-0472">Membrane</keyword>
<dbReference type="OrthoDB" id="591587at2759"/>